<evidence type="ECO:0000256" key="8">
    <source>
        <dbReference type="SAM" id="Phobius"/>
    </source>
</evidence>
<feature type="transmembrane region" description="Helical" evidence="8">
    <location>
        <begin position="634"/>
        <end position="651"/>
    </location>
</feature>
<evidence type="ECO:0000256" key="5">
    <source>
        <dbReference type="ARBA" id="ARBA00022692"/>
    </source>
</evidence>
<feature type="transmembrane region" description="Helical" evidence="8">
    <location>
        <begin position="443"/>
        <end position="463"/>
    </location>
</feature>
<feature type="transmembrane region" description="Helical" evidence="8">
    <location>
        <begin position="522"/>
        <end position="540"/>
    </location>
</feature>
<dbReference type="NCBIfam" id="NF007866">
    <property type="entry name" value="PRK10577.1-2"/>
    <property type="match status" value="1"/>
</dbReference>
<evidence type="ECO:0000256" key="4">
    <source>
        <dbReference type="ARBA" id="ARBA00022475"/>
    </source>
</evidence>
<dbReference type="GO" id="GO:0005886">
    <property type="term" value="C:plasma membrane"/>
    <property type="evidence" value="ECO:0007669"/>
    <property type="project" value="UniProtKB-SubCell"/>
</dbReference>
<comment type="similarity">
    <text evidence="2">Belongs to the binding-protein-dependent transport system permease family. FecCD subfamily.</text>
</comment>
<evidence type="ECO:0000256" key="1">
    <source>
        <dbReference type="ARBA" id="ARBA00004651"/>
    </source>
</evidence>
<evidence type="ECO:0000256" key="2">
    <source>
        <dbReference type="ARBA" id="ARBA00007935"/>
    </source>
</evidence>
<dbReference type="OrthoDB" id="9811975at2"/>
<feature type="transmembrane region" description="Helical" evidence="8">
    <location>
        <begin position="45"/>
        <end position="72"/>
    </location>
</feature>
<dbReference type="Pfam" id="PF01032">
    <property type="entry name" value="FecCD"/>
    <property type="match status" value="2"/>
</dbReference>
<organism evidence="9 10">
    <name type="scientific">Paracoccus denitrificans (strain Pd 1222)</name>
    <dbReference type="NCBI Taxonomy" id="318586"/>
    <lineage>
        <taxon>Bacteria</taxon>
        <taxon>Pseudomonadati</taxon>
        <taxon>Pseudomonadota</taxon>
        <taxon>Alphaproteobacteria</taxon>
        <taxon>Rhodobacterales</taxon>
        <taxon>Paracoccaceae</taxon>
        <taxon>Paracoccus</taxon>
    </lineage>
</organism>
<feature type="transmembrane region" description="Helical" evidence="8">
    <location>
        <begin position="231"/>
        <end position="259"/>
    </location>
</feature>
<comment type="subcellular location">
    <subcellularLocation>
        <location evidence="1">Cell membrane</location>
        <topology evidence="1">Multi-pass membrane protein</topology>
    </subcellularLocation>
</comment>
<feature type="transmembrane region" description="Helical" evidence="8">
    <location>
        <begin position="475"/>
        <end position="494"/>
    </location>
</feature>
<dbReference type="GO" id="GO:0022857">
    <property type="term" value="F:transmembrane transporter activity"/>
    <property type="evidence" value="ECO:0007669"/>
    <property type="project" value="InterPro"/>
</dbReference>
<proteinExistence type="inferred from homology"/>
<feature type="transmembrane region" description="Helical" evidence="8">
    <location>
        <begin position="189"/>
        <end position="211"/>
    </location>
</feature>
<sequence length="656" mass="65616">MNRMILAAGAVMALALWSIAALSVLPPAAWPTLPWRVDEMTVQQILLAYGLMPRGVLALLAGAALGLAGALMQAVLRNPLADPTTLGTASGAQLAIVAATIFAPDWLLRGNLPVALAGAGAATGLVMALGARRSFAPVTVTIAGMLVGLMASALATAMTLAQGHYLLSLVMWNGGALAQVDWSGSRHMALALVPALLAAAALARPLMVMSLGPEGAHGLGLRLAPLRFATLLLAVALSAMVSAEIGLVGFVGLAAPAIARSLGARTLLQRLMLAPVAGALVLSLADGLLLALAAAGGPSLPTGALTGLIGGPLLIWLLPRMKAQVPQQTEAGDRRGHRAAYPERLLAGLGAACLALAVLTLFGGRGPDGWGFMPPELRETFLPLRATAILAAASAGALLAGSGAILQRLTANPMAAPEVLGVTGGASLGYAVTVIAVDGAGPLMLALGTSAGGALALAGLAGFAMRADLSPARLLLAGLAIGALASAVLGAIMASDDRRAWVILGWLAGSASQVAPLGAAALAGLALALLAALVGAARWLEILPLGGEVGRALGLPLAQVRLGLILLAGLATGAATMLVGPVSFVGLMAPHLARAMGLARAVPFCAGSWLLGALLMLLAAFGARTASYPYDLPLGLFATLIGTPWLFILLMKRTSA</sequence>
<feature type="transmembrane region" description="Helical" evidence="8">
    <location>
        <begin position="384"/>
        <end position="406"/>
    </location>
</feature>
<dbReference type="RefSeq" id="WP_011747469.1">
    <property type="nucleotide sequence ID" value="NC_008686.1"/>
</dbReference>
<dbReference type="Gene3D" id="1.10.3470.10">
    <property type="entry name" value="ABC transporter involved in vitamin B12 uptake, BtuC"/>
    <property type="match status" value="2"/>
</dbReference>
<dbReference type="GO" id="GO:0033214">
    <property type="term" value="P:siderophore-iron import into cell"/>
    <property type="evidence" value="ECO:0007669"/>
    <property type="project" value="TreeGrafter"/>
</dbReference>
<feature type="transmembrane region" description="Helical" evidence="8">
    <location>
        <begin position="138"/>
        <end position="158"/>
    </location>
</feature>
<feature type="transmembrane region" description="Helical" evidence="8">
    <location>
        <begin position="345"/>
        <end position="364"/>
    </location>
</feature>
<dbReference type="CDD" id="cd06550">
    <property type="entry name" value="TM_ABC_iron-siderophores_like"/>
    <property type="match status" value="1"/>
</dbReference>
<gene>
    <name evidence="9" type="ordered locus">Pden_1141</name>
</gene>
<evidence type="ECO:0000256" key="6">
    <source>
        <dbReference type="ARBA" id="ARBA00022989"/>
    </source>
</evidence>
<dbReference type="eggNOG" id="COG0609">
    <property type="taxonomic scope" value="Bacteria"/>
</dbReference>
<evidence type="ECO:0000313" key="10">
    <source>
        <dbReference type="Proteomes" id="UP000000361"/>
    </source>
</evidence>
<keyword evidence="4" id="KW-1003">Cell membrane</keyword>
<evidence type="ECO:0000256" key="7">
    <source>
        <dbReference type="ARBA" id="ARBA00023136"/>
    </source>
</evidence>
<evidence type="ECO:0000256" key="3">
    <source>
        <dbReference type="ARBA" id="ARBA00022448"/>
    </source>
</evidence>
<dbReference type="HOGENOM" id="CLU_013016_7_3_5"/>
<evidence type="ECO:0000313" key="9">
    <source>
        <dbReference type="EMBL" id="ABL69249.1"/>
    </source>
</evidence>
<dbReference type="EMBL" id="CP000489">
    <property type="protein sequence ID" value="ABL69249.1"/>
    <property type="molecule type" value="Genomic_DNA"/>
</dbReference>
<dbReference type="Proteomes" id="UP000000361">
    <property type="component" value="Chromosome 1"/>
</dbReference>
<reference evidence="10" key="1">
    <citation type="submission" date="2006-12" db="EMBL/GenBank/DDBJ databases">
        <title>Complete sequence of chromosome 1 of Paracoccus denitrificans PD1222.</title>
        <authorList>
            <person name="Copeland A."/>
            <person name="Lucas S."/>
            <person name="Lapidus A."/>
            <person name="Barry K."/>
            <person name="Detter J.C."/>
            <person name="Glavina del Rio T."/>
            <person name="Hammon N."/>
            <person name="Israni S."/>
            <person name="Dalin E."/>
            <person name="Tice H."/>
            <person name="Pitluck S."/>
            <person name="Munk A.C."/>
            <person name="Brettin T."/>
            <person name="Bruce D."/>
            <person name="Han C."/>
            <person name="Tapia R."/>
            <person name="Gilna P."/>
            <person name="Schmutz J."/>
            <person name="Larimer F."/>
            <person name="Land M."/>
            <person name="Hauser L."/>
            <person name="Kyrpides N."/>
            <person name="Lykidis A."/>
            <person name="Spiro S."/>
            <person name="Richardson D.J."/>
            <person name="Moir J.W.B."/>
            <person name="Ferguson S.J."/>
            <person name="van Spanning R.J.M."/>
            <person name="Richardson P."/>
        </authorList>
    </citation>
    <scope>NUCLEOTIDE SEQUENCE [LARGE SCALE GENOMIC DNA]</scope>
    <source>
        <strain evidence="10">Pd 1222</strain>
    </source>
</reference>
<keyword evidence="10" id="KW-1185">Reference proteome</keyword>
<feature type="transmembrane region" description="Helical" evidence="8">
    <location>
        <begin position="110"/>
        <end position="131"/>
    </location>
</feature>
<accession>A1B155</accession>
<feature type="transmembrane region" description="Helical" evidence="8">
    <location>
        <begin position="418"/>
        <end position="437"/>
    </location>
</feature>
<dbReference type="EnsemblBacteria" id="ABL69249">
    <property type="protein sequence ID" value="ABL69249"/>
    <property type="gene ID" value="Pden_1141"/>
</dbReference>
<keyword evidence="5 8" id="KW-0812">Transmembrane</keyword>
<feature type="transmembrane region" description="Helical" evidence="8">
    <location>
        <begin position="271"/>
        <end position="294"/>
    </location>
</feature>
<feature type="transmembrane region" description="Helical" evidence="8">
    <location>
        <begin position="560"/>
        <end position="589"/>
    </location>
</feature>
<dbReference type="PANTHER" id="PTHR30472:SF37">
    <property type="entry name" value="FE(3+) DICITRATE TRANSPORT SYSTEM PERMEASE PROTEIN FECD-RELATED"/>
    <property type="match status" value="1"/>
</dbReference>
<dbReference type="STRING" id="318586.Pden_1141"/>
<dbReference type="PANTHER" id="PTHR30472">
    <property type="entry name" value="FERRIC ENTEROBACTIN TRANSPORT SYSTEM PERMEASE PROTEIN"/>
    <property type="match status" value="1"/>
</dbReference>
<keyword evidence="6 8" id="KW-1133">Transmembrane helix</keyword>
<dbReference type="GeneID" id="93452359"/>
<feature type="transmembrane region" description="Helical" evidence="8">
    <location>
        <begin position="300"/>
        <end position="318"/>
    </location>
</feature>
<dbReference type="InterPro" id="IPR037294">
    <property type="entry name" value="ABC_BtuC-like"/>
</dbReference>
<dbReference type="AlphaFoldDB" id="A1B155"/>
<protein>
    <submittedName>
        <fullName evidence="9">Transport system permease protein</fullName>
    </submittedName>
</protein>
<dbReference type="SUPFAM" id="SSF81345">
    <property type="entry name" value="ABC transporter involved in vitamin B12 uptake, BtuC"/>
    <property type="match status" value="2"/>
</dbReference>
<keyword evidence="7 8" id="KW-0472">Membrane</keyword>
<feature type="transmembrane region" description="Helical" evidence="8">
    <location>
        <begin position="601"/>
        <end position="622"/>
    </location>
</feature>
<keyword evidence="3" id="KW-0813">Transport</keyword>
<dbReference type="InterPro" id="IPR000522">
    <property type="entry name" value="ABC_transptr_permease_BtuC"/>
</dbReference>
<dbReference type="KEGG" id="pde:Pden_1141"/>
<name>A1B155_PARDP</name>